<protein>
    <submittedName>
        <fullName evidence="2">Uncharacterized protein</fullName>
    </submittedName>
</protein>
<feature type="region of interest" description="Disordered" evidence="1">
    <location>
        <begin position="1"/>
        <end position="100"/>
    </location>
</feature>
<gene>
    <name evidence="2" type="ORF">L916_13030</name>
</gene>
<evidence type="ECO:0000313" key="2">
    <source>
        <dbReference type="EMBL" id="ETL34783.1"/>
    </source>
</evidence>
<feature type="compositionally biased region" description="Acidic residues" evidence="1">
    <location>
        <begin position="13"/>
        <end position="24"/>
    </location>
</feature>
<dbReference type="Proteomes" id="UP000053864">
    <property type="component" value="Unassembled WGS sequence"/>
</dbReference>
<accession>W2IN16</accession>
<reference evidence="2" key="1">
    <citation type="submission" date="2013-11" db="EMBL/GenBank/DDBJ databases">
        <title>The Genome Sequence of Phytophthora parasitica CJ05E6.</title>
        <authorList>
            <consortium name="The Broad Institute Genomics Platform"/>
            <person name="Russ C."/>
            <person name="Tyler B."/>
            <person name="Panabieres F."/>
            <person name="Shan W."/>
            <person name="Tripathy S."/>
            <person name="Grunwald N."/>
            <person name="Machado M."/>
            <person name="Johnson C.S."/>
            <person name="Arredondo F."/>
            <person name="Hong C."/>
            <person name="Coffey M."/>
            <person name="Young S.K."/>
            <person name="Zeng Q."/>
            <person name="Gargeya S."/>
            <person name="Fitzgerald M."/>
            <person name="Abouelleil A."/>
            <person name="Alvarado L."/>
            <person name="Chapman S.B."/>
            <person name="Gainer-Dewar J."/>
            <person name="Goldberg J."/>
            <person name="Griggs A."/>
            <person name="Gujja S."/>
            <person name="Hansen M."/>
            <person name="Howarth C."/>
            <person name="Imamovic A."/>
            <person name="Ireland A."/>
            <person name="Larimer J."/>
            <person name="McCowan C."/>
            <person name="Murphy C."/>
            <person name="Pearson M."/>
            <person name="Poon T.W."/>
            <person name="Priest M."/>
            <person name="Roberts A."/>
            <person name="Saif S."/>
            <person name="Shea T."/>
            <person name="Sykes S."/>
            <person name="Wortman J."/>
            <person name="Nusbaum C."/>
            <person name="Birren B."/>
        </authorList>
    </citation>
    <scope>NUCLEOTIDE SEQUENCE [LARGE SCALE GENOMIC DNA]</scope>
    <source>
        <strain evidence="2">CJ05E6</strain>
    </source>
</reference>
<feature type="compositionally biased region" description="Polar residues" evidence="1">
    <location>
        <begin position="55"/>
        <end position="70"/>
    </location>
</feature>
<dbReference type="VEuPathDB" id="FungiDB:PPTG_03444"/>
<dbReference type="EMBL" id="KI674231">
    <property type="protein sequence ID" value="ETL34783.1"/>
    <property type="molecule type" value="Genomic_DNA"/>
</dbReference>
<name>W2IN16_PHYNI</name>
<feature type="compositionally biased region" description="Basic and acidic residues" evidence="1">
    <location>
        <begin position="1"/>
        <end position="12"/>
    </location>
</feature>
<sequence>MLATLDIEHNNDSDEDFVADEEEESHSSDGSEAEEREASTKQPGKMSRQTVERTVGSTLKHQKSLQSTHDSLPPPVKKRRLMNLASTSDGDSEYQPCKRKSKHLEEIDSMLEGTDEIENIVPPFNPTSSLESWTSFEEHFAKYKKKYNLKCPELLQTKTKCRSNSSGHIEFFAAPMVFHKRRDQKFIAIAEYGTRSARHG</sequence>
<proteinExistence type="predicted"/>
<organism evidence="2">
    <name type="scientific">Phytophthora nicotianae</name>
    <name type="common">Potato buckeye rot agent</name>
    <name type="synonym">Phytophthora parasitica</name>
    <dbReference type="NCBI Taxonomy" id="4792"/>
    <lineage>
        <taxon>Eukaryota</taxon>
        <taxon>Sar</taxon>
        <taxon>Stramenopiles</taxon>
        <taxon>Oomycota</taxon>
        <taxon>Peronosporomycetes</taxon>
        <taxon>Peronosporales</taxon>
        <taxon>Peronosporaceae</taxon>
        <taxon>Phytophthora</taxon>
    </lineage>
</organism>
<dbReference type="AlphaFoldDB" id="W2IN16"/>
<evidence type="ECO:0000256" key="1">
    <source>
        <dbReference type="SAM" id="MobiDB-lite"/>
    </source>
</evidence>